<keyword evidence="4" id="KW-0067">ATP-binding</keyword>
<proteinExistence type="predicted"/>
<dbReference type="GO" id="GO:0016787">
    <property type="term" value="F:hydrolase activity"/>
    <property type="evidence" value="ECO:0007669"/>
    <property type="project" value="UniProtKB-KW"/>
</dbReference>
<dbReference type="SUPFAM" id="SSF52540">
    <property type="entry name" value="P-loop containing nucleoside triphosphate hydrolases"/>
    <property type="match status" value="1"/>
</dbReference>
<dbReference type="GO" id="GO:0005829">
    <property type="term" value="C:cytosol"/>
    <property type="evidence" value="ECO:0007669"/>
    <property type="project" value="TreeGrafter"/>
</dbReference>
<dbReference type="AlphaFoldDB" id="A0A381XTL1"/>
<keyword evidence="2" id="KW-0378">Hydrolase</keyword>
<dbReference type="Gene3D" id="1.10.486.10">
    <property type="entry name" value="PCRA, domain 4"/>
    <property type="match status" value="1"/>
</dbReference>
<organism evidence="6">
    <name type="scientific">marine metagenome</name>
    <dbReference type="NCBI Taxonomy" id="408172"/>
    <lineage>
        <taxon>unclassified sequences</taxon>
        <taxon>metagenomes</taxon>
        <taxon>ecological metagenomes</taxon>
    </lineage>
</organism>
<name>A0A381XTL1_9ZZZZ</name>
<dbReference type="InterPro" id="IPR027417">
    <property type="entry name" value="P-loop_NTPase"/>
</dbReference>
<dbReference type="GO" id="GO:0000725">
    <property type="term" value="P:recombinational repair"/>
    <property type="evidence" value="ECO:0007669"/>
    <property type="project" value="TreeGrafter"/>
</dbReference>
<dbReference type="InterPro" id="IPR014017">
    <property type="entry name" value="DNA_helicase_UvrD-like_C"/>
</dbReference>
<dbReference type="CDD" id="cd18807">
    <property type="entry name" value="SF1_C_UvrD"/>
    <property type="match status" value="1"/>
</dbReference>
<dbReference type="GO" id="GO:0033202">
    <property type="term" value="C:DNA helicase complex"/>
    <property type="evidence" value="ECO:0007669"/>
    <property type="project" value="TreeGrafter"/>
</dbReference>
<evidence type="ECO:0000313" key="6">
    <source>
        <dbReference type="EMBL" id="SVA68136.1"/>
    </source>
</evidence>
<dbReference type="GO" id="GO:0005524">
    <property type="term" value="F:ATP binding"/>
    <property type="evidence" value="ECO:0007669"/>
    <property type="project" value="UniProtKB-KW"/>
</dbReference>
<dbReference type="GO" id="GO:0003677">
    <property type="term" value="F:DNA binding"/>
    <property type="evidence" value="ECO:0007669"/>
    <property type="project" value="InterPro"/>
</dbReference>
<evidence type="ECO:0000256" key="2">
    <source>
        <dbReference type="ARBA" id="ARBA00022801"/>
    </source>
</evidence>
<dbReference type="PANTHER" id="PTHR11070">
    <property type="entry name" value="UVRD / RECB / PCRA DNA HELICASE FAMILY MEMBER"/>
    <property type="match status" value="1"/>
</dbReference>
<gene>
    <name evidence="6" type="ORF">METZ01_LOCUS120990</name>
</gene>
<keyword evidence="1" id="KW-0547">Nucleotide-binding</keyword>
<dbReference type="Gene3D" id="3.40.50.300">
    <property type="entry name" value="P-loop containing nucleotide triphosphate hydrolases"/>
    <property type="match status" value="1"/>
</dbReference>
<dbReference type="Pfam" id="PF13361">
    <property type="entry name" value="UvrD_C"/>
    <property type="match status" value="1"/>
</dbReference>
<accession>A0A381XTL1</accession>
<evidence type="ECO:0000256" key="4">
    <source>
        <dbReference type="ARBA" id="ARBA00022840"/>
    </source>
</evidence>
<dbReference type="EMBL" id="UINC01016351">
    <property type="protein sequence ID" value="SVA68136.1"/>
    <property type="molecule type" value="Genomic_DNA"/>
</dbReference>
<dbReference type="InterPro" id="IPR000212">
    <property type="entry name" value="DNA_helicase_UvrD/REP"/>
</dbReference>
<evidence type="ECO:0000256" key="3">
    <source>
        <dbReference type="ARBA" id="ARBA00022806"/>
    </source>
</evidence>
<dbReference type="GO" id="GO:0043138">
    <property type="term" value="F:3'-5' DNA helicase activity"/>
    <property type="evidence" value="ECO:0007669"/>
    <property type="project" value="TreeGrafter"/>
</dbReference>
<sequence>MLKDKKDLESEGRLENLKELIRGMHDFDNLEGFLEHVALATAIDQDWDGQKVNLMTMHAAKGLEFDAVFLPGWEEGLFPHQKSLEEKGDLALEEERRLAYVGLTRAKKESFISFVMSRMYRGDWVDSLASRFIDELPEENIKKEEVKEQNNEDFFFNQDIDYNEGIRSPGWARLQKKKLKRIK</sequence>
<reference evidence="6" key="1">
    <citation type="submission" date="2018-05" db="EMBL/GenBank/DDBJ databases">
        <authorList>
            <person name="Lanie J.A."/>
            <person name="Ng W.-L."/>
            <person name="Kazmierczak K.M."/>
            <person name="Andrzejewski T.M."/>
            <person name="Davidsen T.M."/>
            <person name="Wayne K.J."/>
            <person name="Tettelin H."/>
            <person name="Glass J.I."/>
            <person name="Rusch D."/>
            <person name="Podicherti R."/>
            <person name="Tsui H.-C.T."/>
            <person name="Winkler M.E."/>
        </authorList>
    </citation>
    <scope>NUCLEOTIDE SEQUENCE</scope>
</reference>
<evidence type="ECO:0000256" key="1">
    <source>
        <dbReference type="ARBA" id="ARBA00022741"/>
    </source>
</evidence>
<protein>
    <recommendedName>
        <fullName evidence="5">UvrD-like helicase C-terminal domain-containing protein</fullName>
    </recommendedName>
</protein>
<dbReference type="PANTHER" id="PTHR11070:SF2">
    <property type="entry name" value="ATP-DEPENDENT DNA HELICASE SRS2"/>
    <property type="match status" value="1"/>
</dbReference>
<keyword evidence="3" id="KW-0347">Helicase</keyword>
<feature type="domain" description="UvrD-like helicase C-terminal" evidence="5">
    <location>
        <begin position="10"/>
        <end position="115"/>
    </location>
</feature>
<evidence type="ECO:0000259" key="5">
    <source>
        <dbReference type="Pfam" id="PF13361"/>
    </source>
</evidence>